<sequence>MEFPCLVWALKKSHYYLDGTVFNVITDCNAVKYLLNMKKPNRNMLRWKISIQEYRGNMTIAHKYRTIHKNADGLSTGALENTPENLAWVPQEENHIERIFVTDIGPEFFSFAEESYKMKNNHHILCQLLMKDCKDSYLSTKLDEILKKAYDEGKFHLLDGILYHRIKNTCVMTIKDRVLMNNILHEFHDIVVSAHLSADSILERVKKILLVAKLEKGCCRMFKDL</sequence>
<dbReference type="InterPro" id="IPR041373">
    <property type="entry name" value="RT_RNaseH"/>
</dbReference>
<proteinExistence type="predicted"/>
<keyword evidence="6" id="KW-0695">RNA-directed DNA polymerase</keyword>
<comment type="caution">
    <text evidence="8">The sequence shown here is derived from an EMBL/GenBank/DDBJ whole genome shotgun (WGS) entry which is preliminary data.</text>
</comment>
<keyword evidence="5" id="KW-0378">Hydrolase</keyword>
<dbReference type="Proteomes" id="UP000765509">
    <property type="component" value="Unassembled WGS sequence"/>
</dbReference>
<reference evidence="8" key="1">
    <citation type="submission" date="2021-03" db="EMBL/GenBank/DDBJ databases">
        <title>Draft genome sequence of rust myrtle Austropuccinia psidii MF-1, a brazilian biotype.</title>
        <authorList>
            <person name="Quecine M.C."/>
            <person name="Pachon D.M.R."/>
            <person name="Bonatelli M.L."/>
            <person name="Correr F.H."/>
            <person name="Franceschini L.M."/>
            <person name="Leite T.F."/>
            <person name="Margarido G.R.A."/>
            <person name="Almeida C.A."/>
            <person name="Ferrarezi J.A."/>
            <person name="Labate C.A."/>
        </authorList>
    </citation>
    <scope>NUCLEOTIDE SEQUENCE</scope>
    <source>
        <strain evidence="8">MF-1</strain>
    </source>
</reference>
<protein>
    <recommendedName>
        <fullName evidence="7">Reverse transcriptase RNase H-like domain-containing protein</fullName>
    </recommendedName>
</protein>
<name>A0A9Q3I6W6_9BASI</name>
<keyword evidence="1" id="KW-0808">Transferase</keyword>
<keyword evidence="2" id="KW-0548">Nucleotidyltransferase</keyword>
<feature type="domain" description="Reverse transcriptase RNase H-like" evidence="7">
    <location>
        <begin position="2"/>
        <end position="54"/>
    </location>
</feature>
<dbReference type="GO" id="GO:0016787">
    <property type="term" value="F:hydrolase activity"/>
    <property type="evidence" value="ECO:0007669"/>
    <property type="project" value="UniProtKB-KW"/>
</dbReference>
<dbReference type="AlphaFoldDB" id="A0A9Q3I6W6"/>
<evidence type="ECO:0000256" key="2">
    <source>
        <dbReference type="ARBA" id="ARBA00022695"/>
    </source>
</evidence>
<evidence type="ECO:0000313" key="9">
    <source>
        <dbReference type="Proteomes" id="UP000765509"/>
    </source>
</evidence>
<keyword evidence="9" id="KW-1185">Reference proteome</keyword>
<evidence type="ECO:0000256" key="3">
    <source>
        <dbReference type="ARBA" id="ARBA00022722"/>
    </source>
</evidence>
<dbReference type="GO" id="GO:0004519">
    <property type="term" value="F:endonuclease activity"/>
    <property type="evidence" value="ECO:0007669"/>
    <property type="project" value="UniProtKB-KW"/>
</dbReference>
<dbReference type="InterPro" id="IPR043502">
    <property type="entry name" value="DNA/RNA_pol_sf"/>
</dbReference>
<organism evidence="8 9">
    <name type="scientific">Austropuccinia psidii MF-1</name>
    <dbReference type="NCBI Taxonomy" id="1389203"/>
    <lineage>
        <taxon>Eukaryota</taxon>
        <taxon>Fungi</taxon>
        <taxon>Dikarya</taxon>
        <taxon>Basidiomycota</taxon>
        <taxon>Pucciniomycotina</taxon>
        <taxon>Pucciniomycetes</taxon>
        <taxon>Pucciniales</taxon>
        <taxon>Sphaerophragmiaceae</taxon>
        <taxon>Austropuccinia</taxon>
    </lineage>
</organism>
<evidence type="ECO:0000256" key="4">
    <source>
        <dbReference type="ARBA" id="ARBA00022759"/>
    </source>
</evidence>
<evidence type="ECO:0000259" key="7">
    <source>
        <dbReference type="Pfam" id="PF17917"/>
    </source>
</evidence>
<dbReference type="EMBL" id="AVOT02034044">
    <property type="protein sequence ID" value="MBW0528054.1"/>
    <property type="molecule type" value="Genomic_DNA"/>
</dbReference>
<keyword evidence="4" id="KW-0255">Endonuclease</keyword>
<evidence type="ECO:0000256" key="6">
    <source>
        <dbReference type="ARBA" id="ARBA00022918"/>
    </source>
</evidence>
<evidence type="ECO:0000256" key="5">
    <source>
        <dbReference type="ARBA" id="ARBA00022801"/>
    </source>
</evidence>
<accession>A0A9Q3I6W6</accession>
<dbReference type="SUPFAM" id="SSF56672">
    <property type="entry name" value="DNA/RNA polymerases"/>
    <property type="match status" value="1"/>
</dbReference>
<keyword evidence="3" id="KW-0540">Nuclease</keyword>
<evidence type="ECO:0000256" key="1">
    <source>
        <dbReference type="ARBA" id="ARBA00022679"/>
    </source>
</evidence>
<dbReference type="Pfam" id="PF17917">
    <property type="entry name" value="RT_RNaseH"/>
    <property type="match status" value="1"/>
</dbReference>
<dbReference type="GO" id="GO:0003964">
    <property type="term" value="F:RNA-directed DNA polymerase activity"/>
    <property type="evidence" value="ECO:0007669"/>
    <property type="project" value="UniProtKB-KW"/>
</dbReference>
<gene>
    <name evidence="8" type="ORF">O181_067769</name>
</gene>
<evidence type="ECO:0000313" key="8">
    <source>
        <dbReference type="EMBL" id="MBW0528054.1"/>
    </source>
</evidence>